<organism evidence="2 3">
    <name type="scientific">Citrus x changshan-huyou</name>
    <dbReference type="NCBI Taxonomy" id="2935761"/>
    <lineage>
        <taxon>Eukaryota</taxon>
        <taxon>Viridiplantae</taxon>
        <taxon>Streptophyta</taxon>
        <taxon>Embryophyta</taxon>
        <taxon>Tracheophyta</taxon>
        <taxon>Spermatophyta</taxon>
        <taxon>Magnoliopsida</taxon>
        <taxon>eudicotyledons</taxon>
        <taxon>Gunneridae</taxon>
        <taxon>Pentapetalae</taxon>
        <taxon>rosids</taxon>
        <taxon>malvids</taxon>
        <taxon>Sapindales</taxon>
        <taxon>Rutaceae</taxon>
        <taxon>Aurantioideae</taxon>
        <taxon>Citrus</taxon>
    </lineage>
</organism>
<proteinExistence type="predicted"/>
<protein>
    <submittedName>
        <fullName evidence="2">Uncharacterized protein</fullName>
    </submittedName>
</protein>
<feature type="compositionally biased region" description="Polar residues" evidence="1">
    <location>
        <begin position="43"/>
        <end position="53"/>
    </location>
</feature>
<sequence>MTSLNNNVEAVIHSFEFIPSGRNHILRQLIAVEPHRVSVNLVQSEPSTSQSDHATYYNDKPEPNEPEVN</sequence>
<dbReference type="AlphaFoldDB" id="A0AAP0LZ25"/>
<reference evidence="2 3" key="1">
    <citation type="submission" date="2024-05" db="EMBL/GenBank/DDBJ databases">
        <title>Haplotype-resolved chromosome-level genome assembly of Huyou (Citrus changshanensis).</title>
        <authorList>
            <person name="Miao C."/>
            <person name="Chen W."/>
            <person name="Wu Y."/>
            <person name="Wang L."/>
            <person name="Zhao S."/>
            <person name="Grierson D."/>
            <person name="Xu C."/>
            <person name="Chen K."/>
        </authorList>
    </citation>
    <scope>NUCLEOTIDE SEQUENCE [LARGE SCALE GENOMIC DNA]</scope>
    <source>
        <strain evidence="2">01-14</strain>
        <tissue evidence="2">Leaf</tissue>
    </source>
</reference>
<dbReference type="Proteomes" id="UP001428341">
    <property type="component" value="Unassembled WGS sequence"/>
</dbReference>
<comment type="caution">
    <text evidence="2">The sequence shown here is derived from an EMBL/GenBank/DDBJ whole genome shotgun (WGS) entry which is preliminary data.</text>
</comment>
<keyword evidence="3" id="KW-1185">Reference proteome</keyword>
<feature type="region of interest" description="Disordered" evidence="1">
    <location>
        <begin position="43"/>
        <end position="69"/>
    </location>
</feature>
<evidence type="ECO:0000313" key="2">
    <source>
        <dbReference type="EMBL" id="KAK9192521.1"/>
    </source>
</evidence>
<accession>A0AAP0LZ25</accession>
<name>A0AAP0LZ25_9ROSI</name>
<dbReference type="EMBL" id="JBCGBO010000006">
    <property type="protein sequence ID" value="KAK9192521.1"/>
    <property type="molecule type" value="Genomic_DNA"/>
</dbReference>
<evidence type="ECO:0000313" key="3">
    <source>
        <dbReference type="Proteomes" id="UP001428341"/>
    </source>
</evidence>
<gene>
    <name evidence="2" type="ORF">WN944_003214</name>
</gene>
<evidence type="ECO:0000256" key="1">
    <source>
        <dbReference type="SAM" id="MobiDB-lite"/>
    </source>
</evidence>